<comment type="function">
    <text evidence="16">Catalyzes the synthesis of dihydrouridine, a modified base found in the D-loop of most tRNAs.</text>
</comment>
<proteinExistence type="inferred from homology"/>
<evidence type="ECO:0000313" key="21">
    <source>
        <dbReference type="Proteomes" id="UP000319731"/>
    </source>
</evidence>
<feature type="binding site" evidence="18">
    <location>
        <begin position="234"/>
        <end position="235"/>
    </location>
    <ligand>
        <name>FMN</name>
        <dbReference type="ChEBI" id="CHEBI:58210"/>
    </ligand>
</feature>
<dbReference type="AlphaFoldDB" id="A0A507C5P1"/>
<evidence type="ECO:0000256" key="6">
    <source>
        <dbReference type="ARBA" id="ARBA00022857"/>
    </source>
</evidence>
<evidence type="ECO:0000256" key="13">
    <source>
        <dbReference type="ARBA" id="ARBA00051932"/>
    </source>
</evidence>
<keyword evidence="5 16" id="KW-0819">tRNA processing</keyword>
<evidence type="ECO:0000256" key="17">
    <source>
        <dbReference type="PIRSR" id="PIRSR006621-1"/>
    </source>
</evidence>
<dbReference type="GO" id="GO:0106414">
    <property type="term" value="F:mRNA dihydrouridine synthase activity"/>
    <property type="evidence" value="ECO:0007669"/>
    <property type="project" value="RHEA"/>
</dbReference>
<comment type="caution">
    <text evidence="20">The sequence shown here is derived from an EMBL/GenBank/DDBJ whole genome shotgun (WGS) entry which is preliminary data.</text>
</comment>
<keyword evidence="8" id="KW-0520">NAD</keyword>
<evidence type="ECO:0000256" key="2">
    <source>
        <dbReference type="ARBA" id="ARBA00022630"/>
    </source>
</evidence>
<keyword evidence="4" id="KW-0507">mRNA processing</keyword>
<comment type="catalytic activity">
    <reaction evidence="10">
        <text>a 5,6-dihydrouridine in mRNA + NADP(+) = a uridine in mRNA + NADPH + H(+)</text>
        <dbReference type="Rhea" id="RHEA:69855"/>
        <dbReference type="Rhea" id="RHEA-COMP:14658"/>
        <dbReference type="Rhea" id="RHEA-COMP:17789"/>
        <dbReference type="ChEBI" id="CHEBI:15378"/>
        <dbReference type="ChEBI" id="CHEBI:57783"/>
        <dbReference type="ChEBI" id="CHEBI:58349"/>
        <dbReference type="ChEBI" id="CHEBI:65315"/>
        <dbReference type="ChEBI" id="CHEBI:74443"/>
    </reaction>
    <physiologicalReaction direction="right-to-left" evidence="10">
        <dbReference type="Rhea" id="RHEA:69857"/>
    </physiologicalReaction>
</comment>
<dbReference type="PANTHER" id="PTHR11082">
    <property type="entry name" value="TRNA-DIHYDROURIDINE SYNTHASE"/>
    <property type="match status" value="1"/>
</dbReference>
<dbReference type="InterPro" id="IPR018517">
    <property type="entry name" value="tRNA_hU_synthase_CS"/>
</dbReference>
<keyword evidence="6" id="KW-0521">NADP</keyword>
<feature type="binding site" evidence="18">
    <location>
        <begin position="26"/>
        <end position="28"/>
    </location>
    <ligand>
        <name>FMN</name>
        <dbReference type="ChEBI" id="CHEBI:58210"/>
    </ligand>
</feature>
<evidence type="ECO:0000256" key="15">
    <source>
        <dbReference type="ARBA" id="ARBA00060741"/>
    </source>
</evidence>
<dbReference type="STRING" id="1806994.A0A507C5P1"/>
<dbReference type="Gene3D" id="3.20.20.70">
    <property type="entry name" value="Aldolase class I"/>
    <property type="match status" value="1"/>
</dbReference>
<dbReference type="RefSeq" id="XP_031023992.1">
    <property type="nucleotide sequence ID" value="XM_031169986.1"/>
</dbReference>
<keyword evidence="3 16" id="KW-0288">FMN</keyword>
<accession>A0A507C5P1</accession>
<evidence type="ECO:0000256" key="7">
    <source>
        <dbReference type="ARBA" id="ARBA00023002"/>
    </source>
</evidence>
<evidence type="ECO:0000256" key="16">
    <source>
        <dbReference type="PIRNR" id="PIRNR006621"/>
    </source>
</evidence>
<evidence type="ECO:0000256" key="4">
    <source>
        <dbReference type="ARBA" id="ARBA00022664"/>
    </source>
</evidence>
<dbReference type="EC" id="1.3.1.-" evidence="16"/>
<keyword evidence="21" id="KW-1185">Reference proteome</keyword>
<evidence type="ECO:0000256" key="12">
    <source>
        <dbReference type="ARBA" id="ARBA00051779"/>
    </source>
</evidence>
<keyword evidence="18" id="KW-0547">Nucleotide-binding</keyword>
<comment type="similarity">
    <text evidence="15">Belongs to the Dus family. Dus4 subfamily.</text>
</comment>
<name>A0A507C5P1_9FUNG</name>
<comment type="catalytic activity">
    <reaction evidence="13">
        <text>5,6-dihydrouridine(20b) in tRNA + NAD(+) = uridine(20b) in tRNA + NADH + H(+)</text>
        <dbReference type="Rhea" id="RHEA:53352"/>
        <dbReference type="Rhea" id="RHEA-COMP:13537"/>
        <dbReference type="Rhea" id="RHEA-COMP:13538"/>
        <dbReference type="ChEBI" id="CHEBI:15378"/>
        <dbReference type="ChEBI" id="CHEBI:57540"/>
        <dbReference type="ChEBI" id="CHEBI:57945"/>
        <dbReference type="ChEBI" id="CHEBI:65315"/>
        <dbReference type="ChEBI" id="CHEBI:74443"/>
        <dbReference type="EC" id="1.3.1.90"/>
    </reaction>
    <physiologicalReaction direction="right-to-left" evidence="13">
        <dbReference type="Rhea" id="RHEA:53354"/>
    </physiologicalReaction>
</comment>
<gene>
    <name evidence="20" type="ORF">SmJEL517_g04058</name>
</gene>
<dbReference type="InterPro" id="IPR013785">
    <property type="entry name" value="Aldolase_TIM"/>
</dbReference>
<evidence type="ECO:0000256" key="8">
    <source>
        <dbReference type="ARBA" id="ARBA00023027"/>
    </source>
</evidence>
<dbReference type="InterPro" id="IPR035587">
    <property type="entry name" value="DUS-like_FMN-bd"/>
</dbReference>
<comment type="catalytic activity">
    <reaction evidence="14">
        <text>5,6-dihydrouridine(20a) in tRNA + NADP(+) = uridine(20a) in tRNA + NADPH + H(+)</text>
        <dbReference type="Rhea" id="RHEA:53344"/>
        <dbReference type="Rhea" id="RHEA-COMP:13535"/>
        <dbReference type="Rhea" id="RHEA-COMP:13536"/>
        <dbReference type="ChEBI" id="CHEBI:15378"/>
        <dbReference type="ChEBI" id="CHEBI:57783"/>
        <dbReference type="ChEBI" id="CHEBI:58349"/>
        <dbReference type="ChEBI" id="CHEBI:65315"/>
        <dbReference type="ChEBI" id="CHEBI:74443"/>
        <dbReference type="EC" id="1.3.1.90"/>
    </reaction>
    <physiologicalReaction direction="right-to-left" evidence="14">
        <dbReference type="Rhea" id="RHEA:53346"/>
    </physiologicalReaction>
</comment>
<evidence type="ECO:0000256" key="11">
    <source>
        <dbReference type="ARBA" id="ARBA00050434"/>
    </source>
</evidence>
<comment type="catalytic activity">
    <reaction evidence="9">
        <text>a 5,6-dihydrouridine in mRNA + NAD(+) = a uridine in mRNA + NADH + H(+)</text>
        <dbReference type="Rhea" id="RHEA:69851"/>
        <dbReference type="Rhea" id="RHEA-COMP:14658"/>
        <dbReference type="Rhea" id="RHEA-COMP:17789"/>
        <dbReference type="ChEBI" id="CHEBI:15378"/>
        <dbReference type="ChEBI" id="CHEBI:57540"/>
        <dbReference type="ChEBI" id="CHEBI:57945"/>
        <dbReference type="ChEBI" id="CHEBI:65315"/>
        <dbReference type="ChEBI" id="CHEBI:74443"/>
    </reaction>
    <physiologicalReaction direction="right-to-left" evidence="9">
        <dbReference type="Rhea" id="RHEA:69853"/>
    </physiologicalReaction>
</comment>
<dbReference type="GO" id="GO:0102266">
    <property type="term" value="F:tRNA-dihydrouridine20a synthase activity"/>
    <property type="evidence" value="ECO:0007669"/>
    <property type="project" value="UniProtKB-EC"/>
</dbReference>
<evidence type="ECO:0000313" key="20">
    <source>
        <dbReference type="EMBL" id="TPX32863.1"/>
    </source>
</evidence>
<feature type="binding site" evidence="18">
    <location>
        <position position="179"/>
    </location>
    <ligand>
        <name>FMN</name>
        <dbReference type="ChEBI" id="CHEBI:58210"/>
    </ligand>
</feature>
<dbReference type="EMBL" id="QEAO01000025">
    <property type="protein sequence ID" value="TPX32863.1"/>
    <property type="molecule type" value="Genomic_DNA"/>
</dbReference>
<protein>
    <recommendedName>
        <fullName evidence="16">tRNA-dihydrouridine synthase</fullName>
        <ecNumber evidence="16">1.3.1.-</ecNumber>
    </recommendedName>
</protein>
<keyword evidence="7 16" id="KW-0560">Oxidoreductase</keyword>
<dbReference type="CDD" id="cd02801">
    <property type="entry name" value="DUS_like_FMN"/>
    <property type="match status" value="1"/>
</dbReference>
<reference evidence="20 21" key="1">
    <citation type="journal article" date="2019" name="Sci. Rep.">
        <title>Comparative genomics of chytrid fungi reveal insights into the obligate biotrophic and pathogenic lifestyle of Synchytrium endobioticum.</title>
        <authorList>
            <person name="van de Vossenberg B.T.L.H."/>
            <person name="Warris S."/>
            <person name="Nguyen H.D.T."/>
            <person name="van Gent-Pelzer M.P.E."/>
            <person name="Joly D.L."/>
            <person name="van de Geest H.C."/>
            <person name="Bonants P.J.M."/>
            <person name="Smith D.S."/>
            <person name="Levesque C.A."/>
            <person name="van der Lee T.A.J."/>
        </authorList>
    </citation>
    <scope>NUCLEOTIDE SEQUENCE [LARGE SCALE GENOMIC DNA]</scope>
    <source>
        <strain evidence="20 21">JEL517</strain>
    </source>
</reference>
<dbReference type="PIRSF" id="PIRSF006621">
    <property type="entry name" value="Dus"/>
    <property type="match status" value="1"/>
</dbReference>
<dbReference type="FunFam" id="3.20.20.70:FF:000159">
    <property type="entry name" value="tRNA-dihydrouridine synthase 4"/>
    <property type="match status" value="1"/>
</dbReference>
<dbReference type="GeneID" id="42005283"/>
<dbReference type="PROSITE" id="PS01136">
    <property type="entry name" value="UPF0034"/>
    <property type="match status" value="1"/>
</dbReference>
<evidence type="ECO:0000256" key="3">
    <source>
        <dbReference type="ARBA" id="ARBA00022643"/>
    </source>
</evidence>
<evidence type="ECO:0000256" key="5">
    <source>
        <dbReference type="ARBA" id="ARBA00022694"/>
    </source>
</evidence>
<comment type="catalytic activity">
    <reaction evidence="12">
        <text>5,6-dihydrouridine(20a) in tRNA + NAD(+) = uridine(20a) in tRNA + NADH + H(+)</text>
        <dbReference type="Rhea" id="RHEA:53348"/>
        <dbReference type="Rhea" id="RHEA-COMP:13535"/>
        <dbReference type="Rhea" id="RHEA-COMP:13536"/>
        <dbReference type="ChEBI" id="CHEBI:15378"/>
        <dbReference type="ChEBI" id="CHEBI:57540"/>
        <dbReference type="ChEBI" id="CHEBI:57945"/>
        <dbReference type="ChEBI" id="CHEBI:65315"/>
        <dbReference type="ChEBI" id="CHEBI:74443"/>
        <dbReference type="EC" id="1.3.1.90"/>
    </reaction>
    <physiologicalReaction direction="right-to-left" evidence="12">
        <dbReference type="Rhea" id="RHEA:53350"/>
    </physiologicalReaction>
</comment>
<dbReference type="GO" id="GO:0050660">
    <property type="term" value="F:flavin adenine dinucleotide binding"/>
    <property type="evidence" value="ECO:0007669"/>
    <property type="project" value="InterPro"/>
</dbReference>
<dbReference type="Proteomes" id="UP000319731">
    <property type="component" value="Unassembled WGS sequence"/>
</dbReference>
<evidence type="ECO:0000256" key="18">
    <source>
        <dbReference type="PIRSR" id="PIRSR006621-2"/>
    </source>
</evidence>
<evidence type="ECO:0000256" key="14">
    <source>
        <dbReference type="ARBA" id="ARBA00052996"/>
    </source>
</evidence>
<comment type="catalytic activity">
    <reaction evidence="11">
        <text>5,6-dihydrouridine(20b) in tRNA + NADP(+) = uridine(20b) in tRNA + NADPH + H(+)</text>
        <dbReference type="Rhea" id="RHEA:53356"/>
        <dbReference type="Rhea" id="RHEA-COMP:13537"/>
        <dbReference type="Rhea" id="RHEA-COMP:13538"/>
        <dbReference type="ChEBI" id="CHEBI:15378"/>
        <dbReference type="ChEBI" id="CHEBI:57783"/>
        <dbReference type="ChEBI" id="CHEBI:58349"/>
        <dbReference type="ChEBI" id="CHEBI:65315"/>
        <dbReference type="ChEBI" id="CHEBI:74443"/>
        <dbReference type="EC" id="1.3.1.90"/>
    </reaction>
    <physiologicalReaction direction="right-to-left" evidence="11">
        <dbReference type="Rhea" id="RHEA:53358"/>
    </physiologicalReaction>
</comment>
<dbReference type="GO" id="GO:0006397">
    <property type="term" value="P:mRNA processing"/>
    <property type="evidence" value="ECO:0007669"/>
    <property type="project" value="UniProtKB-KW"/>
</dbReference>
<evidence type="ECO:0000256" key="9">
    <source>
        <dbReference type="ARBA" id="ARBA00048342"/>
    </source>
</evidence>
<dbReference type="SUPFAM" id="SSF51395">
    <property type="entry name" value="FMN-linked oxidoreductases"/>
    <property type="match status" value="1"/>
</dbReference>
<comment type="similarity">
    <text evidence="16">Belongs to the dus family.</text>
</comment>
<dbReference type="Pfam" id="PF01207">
    <property type="entry name" value="Dus"/>
    <property type="match status" value="1"/>
</dbReference>
<feature type="active site" description="Proton donor" evidence="17">
    <location>
        <position position="109"/>
    </location>
</feature>
<keyword evidence="2 16" id="KW-0285">Flavoprotein</keyword>
<evidence type="ECO:0000256" key="10">
    <source>
        <dbReference type="ARBA" id="ARBA00049447"/>
    </source>
</evidence>
<sequence length="322" mass="36209">MEPRTLDLLQFVKERPTEKPLYICAPMVRYSKQPFRELVRSYGVDIAYTPMMLADVFARSEFARLSDFTTNNKDSPVVVQFAAKDPADLAAAASLVAPYVDGIDLNCGCPQKWAIAEKIGSYLMEKPDIVRDLIRSVKNLPLNKPIPMSIKIRCHPDLKQTVEFVKRAEQAGVDWITIHGRTKKQKSSEPVNMEAIKLAKENATVPVFANGDIFSLSDADEMVALTKVNGVMAARGLLENPALFAGYETTPYECLEKFVDLSLKYGTNSFIFHNHVKFMLDRITSRQEKKSLNYLSSTPAVLDWLDDQYGLRFKAGRTSILT</sequence>
<comment type="cofactor">
    <cofactor evidence="1 16 18">
        <name>FMN</name>
        <dbReference type="ChEBI" id="CHEBI:58210"/>
    </cofactor>
</comment>
<dbReference type="PANTHER" id="PTHR11082:SF31">
    <property type="entry name" value="TRNA-DIHYDROURIDINE(20A_20B) SYNTHASE [NAD(P)+]-LIKE"/>
    <property type="match status" value="1"/>
</dbReference>
<evidence type="ECO:0000259" key="19">
    <source>
        <dbReference type="Pfam" id="PF01207"/>
    </source>
</evidence>
<dbReference type="OrthoDB" id="9977870at2759"/>
<dbReference type="GO" id="GO:0102267">
    <property type="term" value="F:tRNA-dihydrouridine20b synthase activity"/>
    <property type="evidence" value="ECO:0007669"/>
    <property type="project" value="UniProtKB-ARBA"/>
</dbReference>
<evidence type="ECO:0000256" key="1">
    <source>
        <dbReference type="ARBA" id="ARBA00001917"/>
    </source>
</evidence>
<organism evidence="20 21">
    <name type="scientific">Synchytrium microbalum</name>
    <dbReference type="NCBI Taxonomy" id="1806994"/>
    <lineage>
        <taxon>Eukaryota</taxon>
        <taxon>Fungi</taxon>
        <taxon>Fungi incertae sedis</taxon>
        <taxon>Chytridiomycota</taxon>
        <taxon>Chytridiomycota incertae sedis</taxon>
        <taxon>Chytridiomycetes</taxon>
        <taxon>Synchytriales</taxon>
        <taxon>Synchytriaceae</taxon>
        <taxon>Synchytrium</taxon>
    </lineage>
</organism>
<dbReference type="InterPro" id="IPR001269">
    <property type="entry name" value="DUS_fam"/>
</dbReference>
<feature type="binding site" evidence="18">
    <location>
        <position position="80"/>
    </location>
    <ligand>
        <name>FMN</name>
        <dbReference type="ChEBI" id="CHEBI:58210"/>
    </ligand>
</feature>
<feature type="domain" description="DUS-like FMN-binding" evidence="19">
    <location>
        <begin position="24"/>
        <end position="283"/>
    </location>
</feature>